<dbReference type="EMBL" id="CP030032">
    <property type="protein sequence ID" value="AWV89078.1"/>
    <property type="molecule type" value="Genomic_DNA"/>
</dbReference>
<proteinExistence type="predicted"/>
<organism evidence="3 4">
    <name type="scientific">Bradymonas sediminis</name>
    <dbReference type="NCBI Taxonomy" id="1548548"/>
    <lineage>
        <taxon>Bacteria</taxon>
        <taxon>Deltaproteobacteria</taxon>
        <taxon>Bradymonadales</taxon>
        <taxon>Bradymonadaceae</taxon>
        <taxon>Bradymonas</taxon>
    </lineage>
</organism>
<feature type="compositionally biased region" description="Basic and acidic residues" evidence="1">
    <location>
        <begin position="47"/>
        <end position="57"/>
    </location>
</feature>
<reference evidence="3 4" key="1">
    <citation type="submission" date="2018-06" db="EMBL/GenBank/DDBJ databases">
        <title>Lujinxingia sediminis gen. nov. sp. nov., a new facultative anaerobic member of the class Deltaproteobacteria, and proposal of Lujinxingaceae fam. nov.</title>
        <authorList>
            <person name="Guo L.-Y."/>
            <person name="Li C.-M."/>
            <person name="Wang S."/>
            <person name="Du Z.-J."/>
        </authorList>
    </citation>
    <scope>NUCLEOTIDE SEQUENCE [LARGE SCALE GENOMIC DNA]</scope>
    <source>
        <strain evidence="3 4">FA350</strain>
    </source>
</reference>
<dbReference type="Proteomes" id="UP000249799">
    <property type="component" value="Chromosome"/>
</dbReference>
<keyword evidence="4" id="KW-1185">Reference proteome</keyword>
<feature type="region of interest" description="Disordered" evidence="1">
    <location>
        <begin position="47"/>
        <end position="82"/>
    </location>
</feature>
<dbReference type="KEGG" id="bsed:DN745_06910"/>
<feature type="signal peptide" evidence="2">
    <location>
        <begin position="1"/>
        <end position="24"/>
    </location>
</feature>
<dbReference type="AlphaFoldDB" id="A0A2Z4FK80"/>
<evidence type="ECO:0000256" key="1">
    <source>
        <dbReference type="SAM" id="MobiDB-lite"/>
    </source>
</evidence>
<feature type="chain" id="PRO_5043769642" evidence="2">
    <location>
        <begin position="25"/>
        <end position="82"/>
    </location>
</feature>
<evidence type="ECO:0000313" key="3">
    <source>
        <dbReference type="EMBL" id="AWV89078.1"/>
    </source>
</evidence>
<protein>
    <submittedName>
        <fullName evidence="3">Uncharacterized protein</fullName>
    </submittedName>
</protein>
<name>A0A2Z4FK80_9DELT</name>
<evidence type="ECO:0000313" key="4">
    <source>
        <dbReference type="Proteomes" id="UP000249799"/>
    </source>
</evidence>
<keyword evidence="2" id="KW-0732">Signal</keyword>
<sequence length="82" mass="8755">MPSFRILCFAATLGVICWGCDAPAQPPEPTIDVDKKVEKLNNEVAKTRAEAQKRRDQASILAGADEDEGPAPKGDEGTENGD</sequence>
<dbReference type="RefSeq" id="WP_111333289.1">
    <property type="nucleotide sequence ID" value="NZ_CP030032.1"/>
</dbReference>
<accession>A0A2Z4FK80</accession>
<evidence type="ECO:0000256" key="2">
    <source>
        <dbReference type="SAM" id="SignalP"/>
    </source>
</evidence>
<gene>
    <name evidence="3" type="ORF">DN745_06910</name>
</gene>